<evidence type="ECO:0000313" key="15">
    <source>
        <dbReference type="EMBL" id="OCX74529.1"/>
    </source>
</evidence>
<dbReference type="CDD" id="cd05333">
    <property type="entry name" value="BKR_SDR_c"/>
    <property type="match status" value="1"/>
</dbReference>
<proteinExistence type="inferred from homology"/>
<keyword evidence="6 11" id="KW-0521">NADP</keyword>
<dbReference type="NCBIfam" id="NF009466">
    <property type="entry name" value="PRK12826.1-2"/>
    <property type="match status" value="1"/>
</dbReference>
<feature type="binding site" evidence="11">
    <location>
        <position position="91"/>
    </location>
    <ligand>
        <name>NADP(+)</name>
        <dbReference type="ChEBI" id="CHEBI:58349"/>
    </ligand>
</feature>
<dbReference type="Proteomes" id="UP000095008">
    <property type="component" value="Unassembled WGS sequence"/>
</dbReference>
<evidence type="ECO:0000259" key="13">
    <source>
        <dbReference type="SMART" id="SM00822"/>
    </source>
</evidence>
<dbReference type="STRING" id="930.GCA_002079865_03060"/>
<comment type="pathway">
    <text evidence="1 12">Lipid metabolism; fatty acid biosynthesis.</text>
</comment>
<dbReference type="AlphaFoldDB" id="A0A1C2IEW9"/>
<name>A0A1C2IEW9_ACITH</name>
<dbReference type="InterPro" id="IPR036291">
    <property type="entry name" value="NAD(P)-bd_dom_sf"/>
</dbReference>
<evidence type="ECO:0000256" key="7">
    <source>
        <dbReference type="ARBA" id="ARBA00023002"/>
    </source>
</evidence>
<feature type="domain" description="Ketoreductase" evidence="13">
    <location>
        <begin position="8"/>
        <end position="220"/>
    </location>
</feature>
<reference evidence="15 16" key="1">
    <citation type="journal article" date="2016" name="Int. J. Mol. Sci.">
        <title>Comparative genomics of the extreme acidophile Acidithiobacillus thiooxidans reveals intraspecific divergence and niche adaptation.</title>
        <authorList>
            <person name="Zhang X."/>
            <person name="Feng X."/>
            <person name="Tao J."/>
            <person name="Ma L."/>
            <person name="Xiao Y."/>
            <person name="Liang Y."/>
            <person name="Liu X."/>
            <person name="Yin H."/>
        </authorList>
    </citation>
    <scope>NUCLEOTIDE SEQUENCE [LARGE SCALE GENOMIC DNA]</scope>
    <source>
        <strain evidence="14 16">A02</strain>
        <strain evidence="15">DXS-W</strain>
    </source>
</reference>
<dbReference type="SUPFAM" id="SSF51735">
    <property type="entry name" value="NAD(P)-binding Rossmann-fold domains"/>
    <property type="match status" value="1"/>
</dbReference>
<keyword evidence="8 12" id="KW-0443">Lipid metabolism</keyword>
<dbReference type="Pfam" id="PF13561">
    <property type="entry name" value="adh_short_C2"/>
    <property type="match status" value="1"/>
</dbReference>
<dbReference type="SMART" id="SM00822">
    <property type="entry name" value="PKS_KR"/>
    <property type="match status" value="1"/>
</dbReference>
<dbReference type="NCBIfam" id="TIGR01830">
    <property type="entry name" value="3oxo_ACP_reduc"/>
    <property type="match status" value="1"/>
</dbReference>
<keyword evidence="17" id="KW-1185">Reference proteome</keyword>
<evidence type="ECO:0000256" key="5">
    <source>
        <dbReference type="ARBA" id="ARBA00022832"/>
    </source>
</evidence>
<keyword evidence="9 12" id="KW-0275">Fatty acid biosynthesis</keyword>
<evidence type="ECO:0000256" key="1">
    <source>
        <dbReference type="ARBA" id="ARBA00005194"/>
    </source>
</evidence>
<dbReference type="OrthoDB" id="5290686at2"/>
<dbReference type="Gene3D" id="3.40.50.720">
    <property type="entry name" value="NAD(P)-binding Rossmann-like Domain"/>
    <property type="match status" value="1"/>
</dbReference>
<comment type="similarity">
    <text evidence="2 12">Belongs to the short-chain dehydrogenases/reductases (SDR) family.</text>
</comment>
<evidence type="ECO:0000256" key="3">
    <source>
        <dbReference type="ARBA" id="ARBA00012948"/>
    </source>
</evidence>
<dbReference type="InterPro" id="IPR020904">
    <property type="entry name" value="Sc_DH/Rdtase_CS"/>
</dbReference>
<dbReference type="PANTHER" id="PTHR42879">
    <property type="entry name" value="3-OXOACYL-(ACYL-CARRIER-PROTEIN) REDUCTASE"/>
    <property type="match status" value="1"/>
</dbReference>
<sequence length="249" mass="25827">MGSTLENQVALVTGGSRGIGQEVARVLGNEGALVIATATTSKGAEAISANFQASGIQGHGVVLDVTDDAAMDACLKKIQSEHAAPSILINNAGITRDQLLLRMKDEDWDAVMATNLRAVYRLSKICLRDMLKARFGRIINITSVVGSMGNAGQSNYAAAKAGVAGFTRALAREVAGRQVTVNCVAPGFISTDMTEGLSESHKEALLQQIPAGRLGSVADVAGAVAYLASPQAGYITGQILHVNGGMWMG</sequence>
<dbReference type="PRINTS" id="PR00080">
    <property type="entry name" value="SDRFAMILY"/>
</dbReference>
<dbReference type="EMBL" id="LWRY01000037">
    <property type="protein sequence ID" value="OCX74529.1"/>
    <property type="molecule type" value="Genomic_DNA"/>
</dbReference>
<evidence type="ECO:0000256" key="9">
    <source>
        <dbReference type="ARBA" id="ARBA00023160"/>
    </source>
</evidence>
<protein>
    <recommendedName>
        <fullName evidence="3 12">3-oxoacyl-[acyl-carrier-protein] reductase</fullName>
        <ecNumber evidence="3 12">1.1.1.100</ecNumber>
    </recommendedName>
</protein>
<keyword evidence="4 12" id="KW-0444">Lipid biosynthesis</keyword>
<evidence type="ECO:0000256" key="2">
    <source>
        <dbReference type="ARBA" id="ARBA00006484"/>
    </source>
</evidence>
<dbReference type="GO" id="GO:0004316">
    <property type="term" value="F:3-oxoacyl-[acyl-carrier-protein] reductase (NADPH) activity"/>
    <property type="evidence" value="ECO:0007669"/>
    <property type="project" value="UniProtKB-UniRule"/>
</dbReference>
<comment type="subunit">
    <text evidence="12">Homotetramer.</text>
</comment>
<dbReference type="PANTHER" id="PTHR42879:SF2">
    <property type="entry name" value="3-OXOACYL-[ACYL-CARRIER-PROTEIN] REDUCTASE FABG"/>
    <property type="match status" value="1"/>
</dbReference>
<dbReference type="NCBIfam" id="NF004197">
    <property type="entry name" value="PRK05653.1-1"/>
    <property type="match status" value="1"/>
</dbReference>
<feature type="binding site" evidence="11">
    <location>
        <position position="189"/>
    </location>
    <ligand>
        <name>NADP(+)</name>
        <dbReference type="ChEBI" id="CHEBI:58349"/>
    </ligand>
</feature>
<feature type="active site" description="Proton acceptor" evidence="10">
    <location>
        <position position="156"/>
    </location>
</feature>
<gene>
    <name evidence="15" type="primary">fabG</name>
    <name evidence="15" type="ORF">A6M23_06100</name>
    <name evidence="14" type="ORF">A6P07_11020</name>
</gene>
<comment type="caution">
    <text evidence="15">The sequence shown here is derived from an EMBL/GenBank/DDBJ whole genome shotgun (WGS) entry which is preliminary data.</text>
</comment>
<dbReference type="Proteomes" id="UP000094893">
    <property type="component" value="Unassembled WGS sequence"/>
</dbReference>
<keyword evidence="7 12" id="KW-0560">Oxidoreductase</keyword>
<evidence type="ECO:0000313" key="17">
    <source>
        <dbReference type="Proteomes" id="UP000095008"/>
    </source>
</evidence>
<dbReference type="EC" id="1.1.1.100" evidence="3 12"/>
<evidence type="ECO:0000256" key="10">
    <source>
        <dbReference type="PIRSR" id="PIRSR611284-1"/>
    </source>
</evidence>
<dbReference type="InterPro" id="IPR002347">
    <property type="entry name" value="SDR_fam"/>
</dbReference>
<evidence type="ECO:0000256" key="4">
    <source>
        <dbReference type="ARBA" id="ARBA00022516"/>
    </source>
</evidence>
<evidence type="ECO:0000313" key="16">
    <source>
        <dbReference type="Proteomes" id="UP000094893"/>
    </source>
</evidence>
<dbReference type="FunFam" id="3.40.50.720:FF:000037">
    <property type="entry name" value="3-oxoacyl-[acyl-carrier-protein] reductase FabG"/>
    <property type="match status" value="1"/>
</dbReference>
<dbReference type="InterPro" id="IPR011284">
    <property type="entry name" value="3oxo_ACP_reduc"/>
</dbReference>
<dbReference type="EMBL" id="LWSA01000153">
    <property type="protein sequence ID" value="OCX71939.1"/>
    <property type="molecule type" value="Genomic_DNA"/>
</dbReference>
<dbReference type="InterPro" id="IPR050259">
    <property type="entry name" value="SDR"/>
</dbReference>
<comment type="catalytic activity">
    <reaction evidence="12">
        <text>a (3R)-hydroxyacyl-[ACP] + NADP(+) = a 3-oxoacyl-[ACP] + NADPH + H(+)</text>
        <dbReference type="Rhea" id="RHEA:17397"/>
        <dbReference type="Rhea" id="RHEA-COMP:9916"/>
        <dbReference type="Rhea" id="RHEA-COMP:9945"/>
        <dbReference type="ChEBI" id="CHEBI:15378"/>
        <dbReference type="ChEBI" id="CHEBI:57783"/>
        <dbReference type="ChEBI" id="CHEBI:58349"/>
        <dbReference type="ChEBI" id="CHEBI:78776"/>
        <dbReference type="ChEBI" id="CHEBI:78827"/>
        <dbReference type="EC" id="1.1.1.100"/>
    </reaction>
</comment>
<dbReference type="PROSITE" id="PS00061">
    <property type="entry name" value="ADH_SHORT"/>
    <property type="match status" value="1"/>
</dbReference>
<dbReference type="InterPro" id="IPR057326">
    <property type="entry name" value="KR_dom"/>
</dbReference>
<dbReference type="GO" id="GO:0051287">
    <property type="term" value="F:NAD binding"/>
    <property type="evidence" value="ECO:0007669"/>
    <property type="project" value="UniProtKB-UniRule"/>
</dbReference>
<feature type="binding site" evidence="11">
    <location>
        <begin position="156"/>
        <end position="160"/>
    </location>
    <ligand>
        <name>NADP(+)</name>
        <dbReference type="ChEBI" id="CHEBI:58349"/>
    </ligand>
</feature>
<organism evidence="15 17">
    <name type="scientific">Acidithiobacillus thiooxidans</name>
    <name type="common">Thiobacillus thiooxidans</name>
    <dbReference type="NCBI Taxonomy" id="930"/>
    <lineage>
        <taxon>Bacteria</taxon>
        <taxon>Pseudomonadati</taxon>
        <taxon>Pseudomonadota</taxon>
        <taxon>Acidithiobacillia</taxon>
        <taxon>Acidithiobacillales</taxon>
        <taxon>Acidithiobacillaceae</taxon>
        <taxon>Acidithiobacillus</taxon>
    </lineage>
</organism>
<evidence type="ECO:0000256" key="11">
    <source>
        <dbReference type="PIRSR" id="PIRSR611284-2"/>
    </source>
</evidence>
<evidence type="ECO:0000256" key="12">
    <source>
        <dbReference type="RuleBase" id="RU366074"/>
    </source>
</evidence>
<dbReference type="UniPathway" id="UPA00094"/>
<feature type="binding site" evidence="11">
    <location>
        <position position="39"/>
    </location>
    <ligand>
        <name>NADP(+)</name>
        <dbReference type="ChEBI" id="CHEBI:58349"/>
    </ligand>
</feature>
<evidence type="ECO:0000256" key="6">
    <source>
        <dbReference type="ARBA" id="ARBA00022857"/>
    </source>
</evidence>
<dbReference type="RefSeq" id="WP_024892608.1">
    <property type="nucleotide sequence ID" value="NZ_LWRY01000037.1"/>
</dbReference>
<accession>A0A1C2IEW9</accession>
<dbReference type="PRINTS" id="PR00081">
    <property type="entry name" value="GDHRDH"/>
</dbReference>
<evidence type="ECO:0000313" key="14">
    <source>
        <dbReference type="EMBL" id="OCX71939.1"/>
    </source>
</evidence>
<comment type="function">
    <text evidence="12">Catalyzes the NADPH-dependent reduction of beta-ketoacyl-ACP substrates to beta-hydroxyacyl-ACP products, the first reductive step in the elongation cycle of fatty acid biosynthesis.</text>
</comment>
<feature type="binding site" evidence="11">
    <location>
        <begin position="14"/>
        <end position="17"/>
    </location>
    <ligand>
        <name>NADP(+)</name>
        <dbReference type="ChEBI" id="CHEBI:58349"/>
    </ligand>
</feature>
<dbReference type="eggNOG" id="COG1028">
    <property type="taxonomic scope" value="Bacteria"/>
</dbReference>
<evidence type="ECO:0000256" key="8">
    <source>
        <dbReference type="ARBA" id="ARBA00023098"/>
    </source>
</evidence>
<keyword evidence="5 12" id="KW-0276">Fatty acid metabolism</keyword>
<dbReference type="GO" id="GO:0030497">
    <property type="term" value="P:fatty acid elongation"/>
    <property type="evidence" value="ECO:0007669"/>
    <property type="project" value="UniProtKB-ARBA"/>
</dbReference>